<dbReference type="PANTHER" id="PTHR48051:SF1">
    <property type="entry name" value="RAS SUPPRESSOR PROTEIN 1"/>
    <property type="match status" value="1"/>
</dbReference>
<name>A0ABS2CAG4_9NEIS</name>
<evidence type="ECO:0000256" key="1">
    <source>
        <dbReference type="ARBA" id="ARBA00022614"/>
    </source>
</evidence>
<dbReference type="SUPFAM" id="SSF52058">
    <property type="entry name" value="L domain-like"/>
    <property type="match status" value="1"/>
</dbReference>
<evidence type="ECO:0000313" key="5">
    <source>
        <dbReference type="EMBL" id="MBM5570458.1"/>
    </source>
</evidence>
<dbReference type="InterPro" id="IPR050216">
    <property type="entry name" value="LRR_domain-containing"/>
</dbReference>
<feature type="domain" description="Protein kinase" evidence="4">
    <location>
        <begin position="209"/>
        <end position="439"/>
    </location>
</feature>
<protein>
    <submittedName>
        <fullName evidence="5">Protein kinase</fullName>
    </submittedName>
</protein>
<dbReference type="SMART" id="SM00369">
    <property type="entry name" value="LRR_TYP"/>
    <property type="match status" value="4"/>
</dbReference>
<proteinExistence type="predicted"/>
<dbReference type="Gene3D" id="3.30.200.20">
    <property type="entry name" value="Phosphorylase Kinase, domain 1"/>
    <property type="match status" value="1"/>
</dbReference>
<evidence type="ECO:0000259" key="4">
    <source>
        <dbReference type="PROSITE" id="PS50011"/>
    </source>
</evidence>
<comment type="caution">
    <text evidence="5">The sequence shown here is derived from an EMBL/GenBank/DDBJ whole genome shotgun (WGS) entry which is preliminary data.</text>
</comment>
<dbReference type="InterPro" id="IPR000719">
    <property type="entry name" value="Prot_kinase_dom"/>
</dbReference>
<evidence type="ECO:0000313" key="6">
    <source>
        <dbReference type="Proteomes" id="UP001195660"/>
    </source>
</evidence>
<evidence type="ECO:0000256" key="3">
    <source>
        <dbReference type="PROSITE-ProRule" id="PRU10141"/>
    </source>
</evidence>
<keyword evidence="1" id="KW-0433">Leucine-rich repeat</keyword>
<dbReference type="Pfam" id="PF00069">
    <property type="entry name" value="Pkinase"/>
    <property type="match status" value="1"/>
</dbReference>
<feature type="binding site" evidence="3">
    <location>
        <position position="240"/>
    </location>
    <ligand>
        <name>ATP</name>
        <dbReference type="ChEBI" id="CHEBI:30616"/>
    </ligand>
</feature>
<dbReference type="PANTHER" id="PTHR48051">
    <property type="match status" value="1"/>
</dbReference>
<reference evidence="5 6" key="1">
    <citation type="submission" date="2019-11" db="EMBL/GenBank/DDBJ databases">
        <title>Novel Deefgea species.</title>
        <authorList>
            <person name="Han J.-H."/>
        </authorList>
    </citation>
    <scope>NUCLEOTIDE SEQUENCE [LARGE SCALE GENOMIC DNA]</scope>
    <source>
        <strain evidence="5 6">LMG 24817</strain>
    </source>
</reference>
<dbReference type="Pfam" id="PF00560">
    <property type="entry name" value="LRR_1"/>
    <property type="match status" value="1"/>
</dbReference>
<dbReference type="Gene3D" id="1.10.510.10">
    <property type="entry name" value="Transferase(Phosphotransferase) domain 1"/>
    <property type="match status" value="1"/>
</dbReference>
<keyword evidence="6" id="KW-1185">Reference proteome</keyword>
<keyword evidence="5" id="KW-0808">Transferase</keyword>
<dbReference type="InterPro" id="IPR003591">
    <property type="entry name" value="Leu-rich_rpt_typical-subtyp"/>
</dbReference>
<gene>
    <name evidence="5" type="ORF">GM173_02570</name>
</gene>
<dbReference type="InterPro" id="IPR011009">
    <property type="entry name" value="Kinase-like_dom_sf"/>
</dbReference>
<dbReference type="InterPro" id="IPR001611">
    <property type="entry name" value="Leu-rich_rpt"/>
</dbReference>
<dbReference type="SMART" id="SM00364">
    <property type="entry name" value="LRR_BAC"/>
    <property type="match status" value="5"/>
</dbReference>
<dbReference type="PROSITE" id="PS51450">
    <property type="entry name" value="LRR"/>
    <property type="match status" value="1"/>
</dbReference>
<dbReference type="PROSITE" id="PS50011">
    <property type="entry name" value="PROTEIN_KINASE_DOM"/>
    <property type="match status" value="1"/>
</dbReference>
<sequence length="439" mass="47674">MSLDTLQQLRAGKLNGIKRLDLSCGLTEFPLEIFELADSLEILNLSGNQLSSLPDDLWRLHKMQIIFCSDNLFTELPAVLGRCSSLTMIGFKANQIRLVPNASLPKALRWLVLTDNQIAQLPPSIGDCAQLQKLMLAGNQLTALPANLGNCQQLELIRLAANRFAALPEVLFELPRLAWLAIGGNPLGAAIEHQHLMQQDLPQVAWDDLVVGQLLGEGASGAIYQVQYRAADRVCDAAMKLFKGQVTSDGLPASEMAACCAAGSHPHLIGVLAQLIEHPEQSQGLLVPLIASSFTVLAQPPSLASCTRDVYRADVSFTWPVMLKIARGVAAAALHLHQRGIVHGDLYAHNILHDAAGHVFLGDFGAAAFYQTQCAWANWLEKVEVRAFGCLLAELLERCSSDIDLRVARLRQLQAQCVQANVAQRPQFAAVLATLDALL</sequence>
<dbReference type="Proteomes" id="UP001195660">
    <property type="component" value="Unassembled WGS sequence"/>
</dbReference>
<keyword evidence="5" id="KW-0418">Kinase</keyword>
<dbReference type="InterPro" id="IPR032675">
    <property type="entry name" value="LRR_dom_sf"/>
</dbReference>
<dbReference type="Gene3D" id="3.80.10.10">
    <property type="entry name" value="Ribonuclease Inhibitor"/>
    <property type="match status" value="2"/>
</dbReference>
<dbReference type="InterPro" id="IPR017441">
    <property type="entry name" value="Protein_kinase_ATP_BS"/>
</dbReference>
<evidence type="ECO:0000256" key="2">
    <source>
        <dbReference type="ARBA" id="ARBA00022737"/>
    </source>
</evidence>
<dbReference type="EMBL" id="WOFE01000001">
    <property type="protein sequence ID" value="MBM5570458.1"/>
    <property type="molecule type" value="Genomic_DNA"/>
</dbReference>
<dbReference type="SUPFAM" id="SSF56112">
    <property type="entry name" value="Protein kinase-like (PK-like)"/>
    <property type="match status" value="1"/>
</dbReference>
<keyword evidence="3" id="KW-0547">Nucleotide-binding</keyword>
<accession>A0ABS2CAG4</accession>
<keyword evidence="3" id="KW-0067">ATP-binding</keyword>
<dbReference type="PROSITE" id="PS00107">
    <property type="entry name" value="PROTEIN_KINASE_ATP"/>
    <property type="match status" value="1"/>
</dbReference>
<keyword evidence="2" id="KW-0677">Repeat</keyword>
<dbReference type="RefSeq" id="WP_203569759.1">
    <property type="nucleotide sequence ID" value="NZ_WOFE01000001.1"/>
</dbReference>
<dbReference type="GO" id="GO:0016301">
    <property type="term" value="F:kinase activity"/>
    <property type="evidence" value="ECO:0007669"/>
    <property type="project" value="UniProtKB-KW"/>
</dbReference>
<organism evidence="5 6">
    <name type="scientific">Deefgea chitinilytica</name>
    <dbReference type="NCBI Taxonomy" id="570276"/>
    <lineage>
        <taxon>Bacteria</taxon>
        <taxon>Pseudomonadati</taxon>
        <taxon>Pseudomonadota</taxon>
        <taxon>Betaproteobacteria</taxon>
        <taxon>Neisseriales</taxon>
        <taxon>Chitinibacteraceae</taxon>
        <taxon>Deefgea</taxon>
    </lineage>
</organism>